<protein>
    <recommendedName>
        <fullName evidence="4">AAA+ ATPase domain-containing protein</fullName>
    </recommendedName>
</protein>
<comment type="caution">
    <text evidence="2">The sequence shown here is derived from an EMBL/GenBank/DDBJ whole genome shotgun (WGS) entry which is preliminary data.</text>
</comment>
<reference evidence="2 3" key="1">
    <citation type="submission" date="2017-06" db="EMBL/GenBank/DDBJ databases">
        <title>Description of Rhodopirellula bahusiensis sp. nov.</title>
        <authorList>
            <person name="Kizina J."/>
            <person name="Harder J."/>
        </authorList>
    </citation>
    <scope>NUCLEOTIDE SEQUENCE [LARGE SCALE GENOMIC DNA]</scope>
    <source>
        <strain evidence="2 3">SWK21</strain>
    </source>
</reference>
<organism evidence="2 3">
    <name type="scientific">Rhodopirellula bahusiensis</name>
    <dbReference type="NCBI Taxonomy" id="2014065"/>
    <lineage>
        <taxon>Bacteria</taxon>
        <taxon>Pseudomonadati</taxon>
        <taxon>Planctomycetota</taxon>
        <taxon>Planctomycetia</taxon>
        <taxon>Pirellulales</taxon>
        <taxon>Pirellulaceae</taxon>
        <taxon>Rhodopirellula</taxon>
    </lineage>
</organism>
<evidence type="ECO:0000313" key="2">
    <source>
        <dbReference type="EMBL" id="PHQ31372.1"/>
    </source>
</evidence>
<keyword evidence="3" id="KW-1185">Reference proteome</keyword>
<feature type="non-terminal residue" evidence="2">
    <location>
        <position position="1"/>
    </location>
</feature>
<dbReference type="SUPFAM" id="SSF52540">
    <property type="entry name" value="P-loop containing nucleoside triphosphate hydrolases"/>
    <property type="match status" value="2"/>
</dbReference>
<dbReference type="Pfam" id="PF13604">
    <property type="entry name" value="AAA_30"/>
    <property type="match status" value="1"/>
</dbReference>
<dbReference type="InterPro" id="IPR027417">
    <property type="entry name" value="P-loop_NTPase"/>
</dbReference>
<dbReference type="Gene3D" id="3.40.50.300">
    <property type="entry name" value="P-loop containing nucleotide triphosphate hydrolases"/>
    <property type="match status" value="1"/>
</dbReference>
<feature type="non-terminal residue" evidence="2">
    <location>
        <position position="561"/>
    </location>
</feature>
<evidence type="ECO:0000313" key="3">
    <source>
        <dbReference type="Proteomes" id="UP000225740"/>
    </source>
</evidence>
<feature type="region of interest" description="Disordered" evidence="1">
    <location>
        <begin position="20"/>
        <end position="47"/>
    </location>
</feature>
<name>A0A2G1VX68_9BACT</name>
<sequence length="561" mass="62295">ITRPTIEKFSRRTALIEAEAEKRGITDADEKGRLGAQTRDKKASNTVPAAELPVKWKSLLSPEERRQFQQLAGKEILPAKEKTSASQAADFAIEHCFERDSVVRERQLMRHAILRAIGVASPNEMCHEVQSRPLIRSGEEEKTLVTTREILGDERAMLSFARRGKGEYDPLASQHQIKRAWLSDEQKEVIHGVLNSHDRVAIIRGVAGSGKTTVMQETIEAIENGGKHVTVLAPMAQTAHDVLGKQEGLDAHTLARFLVDKQMQEESREGVIWVDEGALIGTRDLTRLTRLADRLDSRLILSGDGKQHQPVTAGSPFRLLEKQAGIKPLEIQTIRRQEKEDYRQAVTLLSQGDAAAGLQKLSEIGFVQEIDDDEERYRAMARDYADSVSSKAATLLIAPTHAERELATQAARTELKSRGMIDQVDHSVETLQSKRLTKAQRGDPRNYEAGNVVEFITKGKGGFRPGDRIEVTSVSEKAVNGVAWGRHVEIPLDSPGTFELYRKTERGFAAGDVIRITKNRKASKDKSQKRLNNGGLMTIDGFTEDGDLKLSDGQVLAKQWA</sequence>
<dbReference type="Proteomes" id="UP000225740">
    <property type="component" value="Unassembled WGS sequence"/>
</dbReference>
<evidence type="ECO:0008006" key="4">
    <source>
        <dbReference type="Google" id="ProtNLM"/>
    </source>
</evidence>
<dbReference type="RefSeq" id="WP_099264493.1">
    <property type="nucleotide sequence ID" value="NZ_NIZW01000060.1"/>
</dbReference>
<dbReference type="AlphaFoldDB" id="A0A2G1VX68"/>
<feature type="compositionally biased region" description="Basic and acidic residues" evidence="1">
    <location>
        <begin position="20"/>
        <end position="43"/>
    </location>
</feature>
<dbReference type="OrthoDB" id="1826980at2"/>
<dbReference type="EMBL" id="NIZW01000060">
    <property type="protein sequence ID" value="PHQ31372.1"/>
    <property type="molecule type" value="Genomic_DNA"/>
</dbReference>
<accession>A0A2G1VX68</accession>
<proteinExistence type="predicted"/>
<evidence type="ECO:0000256" key="1">
    <source>
        <dbReference type="SAM" id="MobiDB-lite"/>
    </source>
</evidence>
<dbReference type="GeneID" id="90612303"/>
<gene>
    <name evidence="2" type="ORF">CEE69_31460</name>
</gene>